<sequence>MHHIFQLVWRKQITSPRFPWLRTTAFIFLNVDKTHGSFAPFAFDSAVVELCRHPAGHTISRVLARKCPLYLVIFLTKHTKKRLALRFCRSFQRS</sequence>
<proteinExistence type="predicted"/>
<dbReference type="AlphaFoldDB" id="A0A2Z5ZDT3"/>
<dbReference type="Proteomes" id="UP000270034">
    <property type="component" value="Chromosome"/>
</dbReference>
<dbReference type="KEGG" id="aot:AcetOri_orf00171"/>
<dbReference type="EMBL" id="AP018515">
    <property type="protein sequence ID" value="BBC78457.1"/>
    <property type="molecule type" value="Genomic_DNA"/>
</dbReference>
<gene>
    <name evidence="1" type="ORF">AcetOrient_orf00171</name>
</gene>
<reference evidence="1 2" key="1">
    <citation type="submission" date="2018-02" db="EMBL/GenBank/DDBJ databases">
        <title>Acetobacter orientalis genome.</title>
        <authorList>
            <person name="Nakashima N."/>
            <person name="Tamura T."/>
        </authorList>
    </citation>
    <scope>NUCLEOTIDE SEQUENCE [LARGE SCALE GENOMIC DNA]</scope>
    <source>
        <strain evidence="1 2">FAN1</strain>
    </source>
</reference>
<name>A0A2Z5ZDT3_9PROT</name>
<protein>
    <submittedName>
        <fullName evidence="1">Ribonucleotide-diphosphate reductase subunit alpha</fullName>
    </submittedName>
</protein>
<evidence type="ECO:0000313" key="1">
    <source>
        <dbReference type="EMBL" id="BBC78457.1"/>
    </source>
</evidence>
<organism evidence="1 2">
    <name type="scientific">Acetobacter orientalis</name>
    <dbReference type="NCBI Taxonomy" id="146474"/>
    <lineage>
        <taxon>Bacteria</taxon>
        <taxon>Pseudomonadati</taxon>
        <taxon>Pseudomonadota</taxon>
        <taxon>Alphaproteobacteria</taxon>
        <taxon>Acetobacterales</taxon>
        <taxon>Acetobacteraceae</taxon>
        <taxon>Acetobacter</taxon>
    </lineage>
</organism>
<evidence type="ECO:0000313" key="2">
    <source>
        <dbReference type="Proteomes" id="UP000270034"/>
    </source>
</evidence>
<accession>A0A2Z5ZDT3</accession>